<reference evidence="1" key="1">
    <citation type="submission" date="2014-12" db="EMBL/GenBank/DDBJ databases">
        <title>Insight into the proteome of Arion vulgaris.</title>
        <authorList>
            <person name="Aradska J."/>
            <person name="Bulat T."/>
            <person name="Smidak R."/>
            <person name="Sarate P."/>
            <person name="Gangsoo J."/>
            <person name="Sialana F."/>
            <person name="Bilban M."/>
            <person name="Lubec G."/>
        </authorList>
    </citation>
    <scope>NUCLEOTIDE SEQUENCE</scope>
    <source>
        <tissue evidence="1">Skin</tissue>
    </source>
</reference>
<accession>A0A0B6ZML6</accession>
<dbReference type="AlphaFoldDB" id="A0A0B6ZML6"/>
<evidence type="ECO:0000313" key="1">
    <source>
        <dbReference type="EMBL" id="CEK69773.1"/>
    </source>
</evidence>
<dbReference type="EMBL" id="HACG01022908">
    <property type="protein sequence ID" value="CEK69773.1"/>
    <property type="molecule type" value="Transcribed_RNA"/>
</dbReference>
<organism evidence="1">
    <name type="scientific">Arion vulgaris</name>
    <dbReference type="NCBI Taxonomy" id="1028688"/>
    <lineage>
        <taxon>Eukaryota</taxon>
        <taxon>Metazoa</taxon>
        <taxon>Spiralia</taxon>
        <taxon>Lophotrochozoa</taxon>
        <taxon>Mollusca</taxon>
        <taxon>Gastropoda</taxon>
        <taxon>Heterobranchia</taxon>
        <taxon>Euthyneura</taxon>
        <taxon>Panpulmonata</taxon>
        <taxon>Eupulmonata</taxon>
        <taxon>Stylommatophora</taxon>
        <taxon>Helicina</taxon>
        <taxon>Arionoidea</taxon>
        <taxon>Arionidae</taxon>
        <taxon>Arion</taxon>
    </lineage>
</organism>
<proteinExistence type="predicted"/>
<name>A0A0B6ZML6_9EUPU</name>
<protein>
    <submittedName>
        <fullName evidence="1">Uncharacterized protein</fullName>
    </submittedName>
</protein>
<sequence>MFIVFRMRKREHLSKLHIASEPVLPDIFHWLKLNIFICTEWHEFDRKMCKFLPLLPTGCKLPLPTQIL</sequence>
<gene>
    <name evidence="1" type="primary">ORF71528</name>
</gene>